<feature type="binding site" evidence="7">
    <location>
        <position position="251"/>
    </location>
    <ligand>
        <name>substrate</name>
    </ligand>
</feature>
<keyword evidence="6 7" id="KW-0119">Carbohydrate metabolism</keyword>
<feature type="binding site" evidence="7">
    <location>
        <position position="373"/>
    </location>
    <ligand>
        <name>substrate</name>
    </ligand>
</feature>
<evidence type="ECO:0000256" key="6">
    <source>
        <dbReference type="ARBA" id="ARBA00023277"/>
    </source>
</evidence>
<dbReference type="RefSeq" id="WP_097943566.1">
    <property type="nucleotide sequence ID" value="NZ_BLKS01000001.1"/>
</dbReference>
<proteinExistence type="inferred from homology"/>
<dbReference type="EMBL" id="PDCP01000081">
    <property type="protein sequence ID" value="PEG34011.1"/>
    <property type="molecule type" value="Genomic_DNA"/>
</dbReference>
<dbReference type="GO" id="GO:0009051">
    <property type="term" value="P:pentose-phosphate shunt, oxidative branch"/>
    <property type="evidence" value="ECO:0007669"/>
    <property type="project" value="TreeGrafter"/>
</dbReference>
<reference evidence="12 13" key="1">
    <citation type="submission" date="2017-10" db="EMBL/GenBank/DDBJ databases">
        <title>The new phylogeny of genus Mycobacterium.</title>
        <authorList>
            <person name="Tortoli E."/>
            <person name="Trovato A."/>
            <person name="Cirillo D.M."/>
        </authorList>
    </citation>
    <scope>NUCLEOTIDE SEQUENCE [LARGE SCALE GENOMIC DNA]</scope>
    <source>
        <strain evidence="12 13">CCUG37673</strain>
    </source>
</reference>
<protein>
    <recommendedName>
        <fullName evidence="7">Glucose-6-phosphate 1-dehydrogenase</fullName>
        <shortName evidence="7">G6PD</shortName>
        <ecNumber evidence="7">1.1.1.49</ecNumber>
    </recommendedName>
</protein>
<dbReference type="Proteomes" id="UP000220914">
    <property type="component" value="Unassembled WGS sequence"/>
</dbReference>
<dbReference type="Pfam" id="PF00479">
    <property type="entry name" value="G6PD_N"/>
    <property type="match status" value="1"/>
</dbReference>
<evidence type="ECO:0000256" key="5">
    <source>
        <dbReference type="ARBA" id="ARBA00023002"/>
    </source>
</evidence>
<feature type="binding site" evidence="7">
    <location>
        <position position="76"/>
    </location>
    <ligand>
        <name>NADP(+)</name>
        <dbReference type="ChEBI" id="CHEBI:58349"/>
    </ligand>
</feature>
<evidence type="ECO:0000256" key="1">
    <source>
        <dbReference type="ARBA" id="ARBA00004937"/>
    </source>
</evidence>
<evidence type="ECO:0000256" key="7">
    <source>
        <dbReference type="HAMAP-Rule" id="MF_00966"/>
    </source>
</evidence>
<dbReference type="GO" id="GO:0004345">
    <property type="term" value="F:glucose-6-phosphate dehydrogenase activity"/>
    <property type="evidence" value="ECO:0007669"/>
    <property type="project" value="UniProtKB-UniRule"/>
</dbReference>
<dbReference type="GO" id="GO:0050661">
    <property type="term" value="F:NADP binding"/>
    <property type="evidence" value="ECO:0007669"/>
    <property type="project" value="UniProtKB-UniRule"/>
</dbReference>
<keyword evidence="4 7" id="KW-0521">NADP</keyword>
<feature type="binding site" evidence="7">
    <location>
        <position position="183"/>
    </location>
    <ligand>
        <name>NADP(+)</name>
        <dbReference type="ChEBI" id="CHEBI:58349"/>
    </ligand>
</feature>
<feature type="domain" description="Glucose-6-phosphate dehydrogenase NAD-binding" evidence="9">
    <location>
        <begin position="39"/>
        <end position="222"/>
    </location>
</feature>
<comment type="caution">
    <text evidence="12">The sequence shown here is derived from an EMBL/GenBank/DDBJ whole genome shotgun (WGS) entry which is preliminary data.</text>
</comment>
<dbReference type="PANTHER" id="PTHR23429:SF0">
    <property type="entry name" value="GLUCOSE-6-PHOSPHATE 1-DEHYDROGENASE"/>
    <property type="match status" value="1"/>
</dbReference>
<dbReference type="NCBIfam" id="TIGR00871">
    <property type="entry name" value="zwf"/>
    <property type="match status" value="1"/>
</dbReference>
<dbReference type="PRINTS" id="PR00079">
    <property type="entry name" value="G6PDHDRGNASE"/>
</dbReference>
<dbReference type="FunFam" id="3.30.360.10:FF:000011">
    <property type="entry name" value="Glucose-6-phosphate 1-dehydrogenase"/>
    <property type="match status" value="1"/>
</dbReference>
<evidence type="ECO:0000259" key="10">
    <source>
        <dbReference type="Pfam" id="PF02781"/>
    </source>
</evidence>
<dbReference type="SUPFAM" id="SSF55347">
    <property type="entry name" value="Glyceraldehyde-3-phosphate dehydrogenase-like, C-terminal domain"/>
    <property type="match status" value="1"/>
</dbReference>
<comment type="catalytic activity">
    <reaction evidence="7">
        <text>D-glucose 6-phosphate + NADP(+) = 6-phospho-D-glucono-1,5-lactone + NADPH + H(+)</text>
        <dbReference type="Rhea" id="RHEA:15841"/>
        <dbReference type="ChEBI" id="CHEBI:15378"/>
        <dbReference type="ChEBI" id="CHEBI:57783"/>
        <dbReference type="ChEBI" id="CHEBI:57955"/>
        <dbReference type="ChEBI" id="CHEBI:58349"/>
        <dbReference type="ChEBI" id="CHEBI:61548"/>
        <dbReference type="EC" id="1.1.1.49"/>
    </reaction>
</comment>
<dbReference type="Gene3D" id="3.30.360.10">
    <property type="entry name" value="Dihydrodipicolinate Reductase, domain 2"/>
    <property type="match status" value="1"/>
</dbReference>
<dbReference type="EC" id="1.1.1.49" evidence="7"/>
<dbReference type="PIRSF" id="PIRSF000110">
    <property type="entry name" value="G6PD"/>
    <property type="match status" value="1"/>
</dbReference>
<dbReference type="PANTHER" id="PTHR23429">
    <property type="entry name" value="GLUCOSE-6-PHOSPHATE 1-DEHYDROGENASE G6PD"/>
    <property type="match status" value="1"/>
</dbReference>
<evidence type="ECO:0000313" key="12">
    <source>
        <dbReference type="EMBL" id="PEG34011.1"/>
    </source>
</evidence>
<keyword evidence="13" id="KW-1185">Reference proteome</keyword>
<feature type="binding site" evidence="7">
    <location>
        <position position="270"/>
    </location>
    <ligand>
        <name>substrate</name>
    </ligand>
</feature>
<dbReference type="AlphaFoldDB" id="A0A2A7MRQ5"/>
<reference evidence="11 14" key="2">
    <citation type="journal article" date="2019" name="Emerg. Microbes Infect.">
        <title>Comprehensive subspecies identification of 175 nontuberculous mycobacteria species based on 7547 genomic profiles.</title>
        <authorList>
            <person name="Matsumoto Y."/>
            <person name="Kinjo T."/>
            <person name="Motooka D."/>
            <person name="Nabeya D."/>
            <person name="Jung N."/>
            <person name="Uechi K."/>
            <person name="Horii T."/>
            <person name="Iida T."/>
            <person name="Fujita J."/>
            <person name="Nakamura S."/>
        </authorList>
    </citation>
    <scope>NUCLEOTIDE SEQUENCE [LARGE SCALE GENOMIC DNA]</scope>
    <source>
        <strain evidence="11 14">JCM 6377</strain>
    </source>
</reference>
<feature type="binding site" evidence="7">
    <location>
        <position position="217"/>
    </location>
    <ligand>
        <name>substrate</name>
    </ligand>
</feature>
<dbReference type="SUPFAM" id="SSF51735">
    <property type="entry name" value="NAD(P)-binding Rossmann-fold domains"/>
    <property type="match status" value="1"/>
</dbReference>
<feature type="region of interest" description="Disordered" evidence="8">
    <location>
        <begin position="1"/>
        <end position="28"/>
    </location>
</feature>
<dbReference type="InterPro" id="IPR001282">
    <property type="entry name" value="G6P_DH"/>
</dbReference>
<evidence type="ECO:0000256" key="4">
    <source>
        <dbReference type="ARBA" id="ARBA00022857"/>
    </source>
</evidence>
<dbReference type="Proteomes" id="UP000465302">
    <property type="component" value="Unassembled WGS sequence"/>
</dbReference>
<evidence type="ECO:0000256" key="3">
    <source>
        <dbReference type="ARBA" id="ARBA00022526"/>
    </source>
</evidence>
<dbReference type="GO" id="GO:0006006">
    <property type="term" value="P:glucose metabolic process"/>
    <property type="evidence" value="ECO:0007669"/>
    <property type="project" value="UniProtKB-KW"/>
</dbReference>
<accession>A0A2A7MRQ5</accession>
<sequence>MSPQNTSVEITAAPAGWRNPLRDKRDKRMPRIPGPCGVVIFGVTGDLARKKLMPAIYDLANRGLLPANFALVGFARRDWADEDFGKLVCEAVRQHARTPYRQEVWDRLAEGIRFVQGTFDDEKSFGRLAETLEKLDAERGTGGNHAFYLSIPPKAFQTVCEQLQKTGLARPQQDRWSRVVIEKPFGHDLQSAQELNAVVNSVFPEESVFRIDHYLGKETVQNILALRFANELYEPVWNNNYVDHVQITMAEDIGLGGRAGYYDGVGAARDVIQNHLLQLMALTAMEEPVNFSPHELQAEKIKVLSATQPMLPLDQTTARGQYTAGWQGSEKVPGLLEEEGFSKDSITETFAAIALEVDTRRWAGVPFFLRTGKRLGRRVTEIALVFKRAPHLPFDTTMTEELGKNALVLRVQPDEGITLRFGSKVPGSQMEVRDVNMDFSYSSAFAEDSPEAYERLILDMLLGEPSLFPVNREVELSWEILDPVLEHWAEHGKPDPYESGTWGPDSAFDMIHRMGREWRRP</sequence>
<comment type="function">
    <text evidence="7">Catalyzes the oxidation of glucose 6-phosphate to 6-phosphogluconolactone.</text>
</comment>
<evidence type="ECO:0000313" key="11">
    <source>
        <dbReference type="EMBL" id="GFG49204.1"/>
    </source>
</evidence>
<gene>
    <name evidence="11" type="primary">zwf_1</name>
    <name evidence="7" type="synonym">zwf</name>
    <name evidence="12" type="ORF">CQY20_27660</name>
    <name evidence="11" type="ORF">MAGR_06450</name>
</gene>
<evidence type="ECO:0000259" key="9">
    <source>
        <dbReference type="Pfam" id="PF00479"/>
    </source>
</evidence>
<feature type="domain" description="Glucose-6-phosphate dehydrogenase C-terminal" evidence="10">
    <location>
        <begin position="224"/>
        <end position="519"/>
    </location>
</feature>
<dbReference type="GO" id="GO:0005829">
    <property type="term" value="C:cytosol"/>
    <property type="evidence" value="ECO:0007669"/>
    <property type="project" value="TreeGrafter"/>
</dbReference>
<dbReference type="UniPathway" id="UPA00115">
    <property type="reaction ID" value="UER00408"/>
</dbReference>
<evidence type="ECO:0000256" key="8">
    <source>
        <dbReference type="SAM" id="MobiDB-lite"/>
    </source>
</evidence>
<dbReference type="Pfam" id="PF02781">
    <property type="entry name" value="G6PD_C"/>
    <property type="match status" value="1"/>
</dbReference>
<dbReference type="PROSITE" id="PS00069">
    <property type="entry name" value="G6P_DEHYDROGENASE"/>
    <property type="match status" value="1"/>
</dbReference>
<dbReference type="HAMAP" id="MF_00966">
    <property type="entry name" value="G6PD"/>
    <property type="match status" value="1"/>
</dbReference>
<dbReference type="InterPro" id="IPR022674">
    <property type="entry name" value="G6P_DH_NAD-bd"/>
</dbReference>
<keyword evidence="5 7" id="KW-0560">Oxidoreductase</keyword>
<evidence type="ECO:0000313" key="14">
    <source>
        <dbReference type="Proteomes" id="UP000465302"/>
    </source>
</evidence>
<reference evidence="11" key="3">
    <citation type="submission" date="2020-02" db="EMBL/GenBank/DDBJ databases">
        <authorList>
            <person name="Matsumoto Y."/>
            <person name="Motooka D."/>
            <person name="Nakamura S."/>
        </authorList>
    </citation>
    <scope>NUCLEOTIDE SEQUENCE</scope>
    <source>
        <strain evidence="11">JCM 6377</strain>
    </source>
</reference>
<keyword evidence="3 7" id="KW-0313">Glucose metabolism</keyword>
<organism evidence="12 13">
    <name type="scientific">Mycolicibacterium agri</name>
    <name type="common">Mycobacterium agri</name>
    <dbReference type="NCBI Taxonomy" id="36811"/>
    <lineage>
        <taxon>Bacteria</taxon>
        <taxon>Bacillati</taxon>
        <taxon>Actinomycetota</taxon>
        <taxon>Actinomycetes</taxon>
        <taxon>Mycobacteriales</taxon>
        <taxon>Mycobacteriaceae</taxon>
        <taxon>Mycolicibacterium</taxon>
    </lineage>
</organism>
<comment type="caution">
    <text evidence="7">Lacks conserved residue(s) required for the propagation of feature annotation.</text>
</comment>
<feature type="binding site" evidence="7">
    <location>
        <position position="213"/>
    </location>
    <ligand>
        <name>substrate</name>
    </ligand>
</feature>
<feature type="active site" description="Proton acceptor" evidence="7">
    <location>
        <position position="275"/>
    </location>
</feature>
<evidence type="ECO:0000313" key="13">
    <source>
        <dbReference type="Proteomes" id="UP000220914"/>
    </source>
</evidence>
<dbReference type="Gene3D" id="3.40.50.720">
    <property type="entry name" value="NAD(P)-binding Rossmann-like Domain"/>
    <property type="match status" value="1"/>
</dbReference>
<dbReference type="EMBL" id="BLKS01000001">
    <property type="protein sequence ID" value="GFG49204.1"/>
    <property type="molecule type" value="Genomic_DNA"/>
</dbReference>
<comment type="similarity">
    <text evidence="2 7">Belongs to the glucose-6-phosphate dehydrogenase family.</text>
</comment>
<dbReference type="InterPro" id="IPR019796">
    <property type="entry name" value="G6P_DH_AS"/>
</dbReference>
<evidence type="ECO:0000256" key="2">
    <source>
        <dbReference type="ARBA" id="ARBA00009975"/>
    </source>
</evidence>
<dbReference type="OrthoDB" id="9802739at2"/>
<dbReference type="InterPro" id="IPR036291">
    <property type="entry name" value="NAD(P)-bd_dom_sf"/>
</dbReference>
<dbReference type="InterPro" id="IPR022675">
    <property type="entry name" value="G6P_DH_C"/>
</dbReference>
<comment type="pathway">
    <text evidence="1 7">Carbohydrate degradation; pentose phosphate pathway; D-ribulose 5-phosphate from D-glucose 6-phosphate (oxidative stage): step 1/3.</text>
</comment>
<name>A0A2A7MRQ5_MYCAG</name>